<keyword evidence="2" id="KW-1185">Reference proteome</keyword>
<dbReference type="Proteomes" id="UP001057402">
    <property type="component" value="Chromosome 2"/>
</dbReference>
<protein>
    <submittedName>
        <fullName evidence="1">Uncharacterized protein</fullName>
    </submittedName>
</protein>
<evidence type="ECO:0000313" key="2">
    <source>
        <dbReference type="Proteomes" id="UP001057402"/>
    </source>
</evidence>
<dbReference type="EMBL" id="CM042881">
    <property type="protein sequence ID" value="KAI4385447.1"/>
    <property type="molecule type" value="Genomic_DNA"/>
</dbReference>
<sequence>MPDRRFNGRSTPRSRLPARRCPPRHRHRPSRGCSPSATPPYSRNRRSDPVTHDEDRGWDRQGEQYSPPPPPLPRRFVEEGDRDWGVEGNYPDSRRNVGCRSRDEFGRIVGVDDAVWSNPVEAREDGDYGGYGQGGRYSPPRWQQAENDARGIVEDSDCDESWQQWRRGYGDGNSNGYDEFTRTDCVDADERVMMAVGRCLDGQQGKSGPWEPLQMENDVRLVSEDFQKDGRPGYQQTTRESDDKMREDSVMVGRSDRRDCRRGEHDAMMGHTNERICSKYGELASETVQSELLQKRGRDFDNTWRIGLNNCSGWSPGNTYRSGDGRVHKSKEVLNRDYGIQTNISMVPDESLMKFPGFLHNSSREAYHRRAIDYGHTDPYGAFGRSRPFLEGMPSQRGLSPEGELPRAISVSQLKMCSHPCPQVDVKRGHVPVNSRCLDSSCRNVNHEAHALSPHSESSREYEFLVHGVSCHRHDCNCSTKDLNGVSKYYMHLGFKRDDYGIISDICYDKIRERYGLQNPSSSRATHSLLNGIDEMDSLENSSESQRSHRGGYDIGPSYVRVEDRLLGLSGVCPDYSKESYAWSDHLHYGNGEGYKGDHCSWLRQDDLENEILTEHDQATREGEWPFRVKHTAEEMGATSPYDEIRLRSWHCENDKLGKRKLREGSCEIRANNEKFPAAMYEDKQWTVENNNVCSQFHHDMFERTPGKETGKRLPVHMRLDFRKPDIRKRLGPPLKITRFCEVTDLSDDEDDNYTKVEPSEDSEEFKLLVNSHFLRYFKFLNETSAQRRKYTNQGGSGTFRCRVCGSSNSKEFGDVKALAMHMFMCQAFGLRSEHLGFHKAICVLVGWDSSYSPDMPWVPRQISGGAASDFRSSLIIWPPVVVICNSSLARPTSEERTLVTIEDLEKILKGWGYGNGKKITRGNPANDNVLIVIYKATLSGLLEAKKLGKFFAEKCRGKVDLQNMVSGGRQQAVDVARDAASSLYGYLGVSEDLEHLDFETKKRCVIRSLKEIQNTVNARK</sequence>
<evidence type="ECO:0000313" key="1">
    <source>
        <dbReference type="EMBL" id="KAI4385447.1"/>
    </source>
</evidence>
<comment type="caution">
    <text evidence="1">The sequence shown here is derived from an EMBL/GenBank/DDBJ whole genome shotgun (WGS) entry which is preliminary data.</text>
</comment>
<gene>
    <name evidence="1" type="ORF">MLD38_003472</name>
</gene>
<organism evidence="1 2">
    <name type="scientific">Melastoma candidum</name>
    <dbReference type="NCBI Taxonomy" id="119954"/>
    <lineage>
        <taxon>Eukaryota</taxon>
        <taxon>Viridiplantae</taxon>
        <taxon>Streptophyta</taxon>
        <taxon>Embryophyta</taxon>
        <taxon>Tracheophyta</taxon>
        <taxon>Spermatophyta</taxon>
        <taxon>Magnoliopsida</taxon>
        <taxon>eudicotyledons</taxon>
        <taxon>Gunneridae</taxon>
        <taxon>Pentapetalae</taxon>
        <taxon>rosids</taxon>
        <taxon>malvids</taxon>
        <taxon>Myrtales</taxon>
        <taxon>Melastomataceae</taxon>
        <taxon>Melastomatoideae</taxon>
        <taxon>Melastomateae</taxon>
        <taxon>Melastoma</taxon>
    </lineage>
</organism>
<name>A0ACB9SB77_9MYRT</name>
<accession>A0ACB9SB77</accession>
<reference evidence="2" key="1">
    <citation type="journal article" date="2023" name="Front. Plant Sci.">
        <title>Chromosomal-level genome assembly of Melastoma candidum provides insights into trichome evolution.</title>
        <authorList>
            <person name="Zhong Y."/>
            <person name="Wu W."/>
            <person name="Sun C."/>
            <person name="Zou P."/>
            <person name="Liu Y."/>
            <person name="Dai S."/>
            <person name="Zhou R."/>
        </authorList>
    </citation>
    <scope>NUCLEOTIDE SEQUENCE [LARGE SCALE GENOMIC DNA]</scope>
</reference>
<proteinExistence type="predicted"/>